<dbReference type="Gene3D" id="1.50.10.140">
    <property type="match status" value="1"/>
</dbReference>
<dbReference type="Pfam" id="PF10091">
    <property type="entry name" value="Glycoamylase"/>
    <property type="match status" value="1"/>
</dbReference>
<organism evidence="3 4">
    <name type="scientific">Pseudobythopirellula maris</name>
    <dbReference type="NCBI Taxonomy" id="2527991"/>
    <lineage>
        <taxon>Bacteria</taxon>
        <taxon>Pseudomonadati</taxon>
        <taxon>Planctomycetota</taxon>
        <taxon>Planctomycetia</taxon>
        <taxon>Pirellulales</taxon>
        <taxon>Lacipirellulaceae</taxon>
        <taxon>Pseudobythopirellula</taxon>
    </lineage>
</organism>
<dbReference type="EMBL" id="SJPQ01000001">
    <property type="protein sequence ID" value="TWT90477.1"/>
    <property type="molecule type" value="Genomic_DNA"/>
</dbReference>
<reference evidence="3 4" key="1">
    <citation type="submission" date="2019-02" db="EMBL/GenBank/DDBJ databases">
        <title>Deep-cultivation of Planctomycetes and their phenomic and genomic characterization uncovers novel biology.</title>
        <authorList>
            <person name="Wiegand S."/>
            <person name="Jogler M."/>
            <person name="Boedeker C."/>
            <person name="Pinto D."/>
            <person name="Vollmers J."/>
            <person name="Rivas-Marin E."/>
            <person name="Kohn T."/>
            <person name="Peeters S.H."/>
            <person name="Heuer A."/>
            <person name="Rast P."/>
            <person name="Oberbeckmann S."/>
            <person name="Bunk B."/>
            <person name="Jeske O."/>
            <person name="Meyerdierks A."/>
            <person name="Storesund J.E."/>
            <person name="Kallscheuer N."/>
            <person name="Luecker S."/>
            <person name="Lage O.M."/>
            <person name="Pohl T."/>
            <person name="Merkel B.J."/>
            <person name="Hornburger P."/>
            <person name="Mueller R.-W."/>
            <person name="Bruemmer F."/>
            <person name="Labrenz M."/>
            <person name="Spormann A.M."/>
            <person name="Op Den Camp H."/>
            <person name="Overmann J."/>
            <person name="Amann R."/>
            <person name="Jetten M.S.M."/>
            <person name="Mascher T."/>
            <person name="Medema M.H."/>
            <person name="Devos D.P."/>
            <person name="Kaster A.-K."/>
            <person name="Ovreas L."/>
            <person name="Rohde M."/>
            <person name="Galperin M.Y."/>
            <person name="Jogler C."/>
        </authorList>
    </citation>
    <scope>NUCLEOTIDE SEQUENCE [LARGE SCALE GENOMIC DNA]</scope>
    <source>
        <strain evidence="3 4">Mal64</strain>
    </source>
</reference>
<feature type="domain" description="Glycoamylase-like" evidence="2">
    <location>
        <begin position="231"/>
        <end position="466"/>
    </location>
</feature>
<name>A0A5C5ZTT2_9BACT</name>
<keyword evidence="1" id="KW-0732">Signal</keyword>
<gene>
    <name evidence="3" type="ORF">Mal64_08670</name>
</gene>
<sequence length="483" mass="53725" precursor="true">MKFSWSTRTLLACWACLAWTASLGGVEAAVAQDVLAAGGPQHFDEKSLSDRDRRLLDETQRGCFLYLWNEVGAPAGLVRDRLDTNISSVAAVGFQLSALPIGVERGWVTRDEAQQRAESVLSAIVDRDDNKRHGLYLHFVDQHTGGLRPSAPQVFASTVDHALLQAGAMAAASYFGGETKRLVDRLVEETNWSAYATGPQGRLSLGWRADSPEGVAGAGGMSPWSWHIASAEEQLIYFLAVAAPNADYALPPETYYQLERKVARHETDEPYVVSWNGTMFTYFFQHCWIDYRRFEPDDPSLFGVENPRVDWFENTRRAFLTHRRRCVEKAGEYKSLGPDLWGLGPCLGLNTPGAKSYLVQDLTPNHSGLDIWRGGTVAPYVAASALPFLPDESLAALRAMKKLRDGRGEPLVWRTPERGGYGFLDSFNLDQLHAPESYIGIDVGPMLLMIENARTGLLWRLFHEHPVARMGVARLAWQERAAD</sequence>
<evidence type="ECO:0000313" key="3">
    <source>
        <dbReference type="EMBL" id="TWT90477.1"/>
    </source>
</evidence>
<proteinExistence type="predicted"/>
<dbReference type="InterPro" id="IPR019282">
    <property type="entry name" value="Glycoamylase-like_cons_dom"/>
</dbReference>
<evidence type="ECO:0000259" key="2">
    <source>
        <dbReference type="Pfam" id="PF10091"/>
    </source>
</evidence>
<keyword evidence="4" id="KW-1185">Reference proteome</keyword>
<accession>A0A5C5ZTT2</accession>
<evidence type="ECO:0000256" key="1">
    <source>
        <dbReference type="SAM" id="SignalP"/>
    </source>
</evidence>
<dbReference type="OrthoDB" id="5937621at2"/>
<dbReference type="Proteomes" id="UP000315440">
    <property type="component" value="Unassembled WGS sequence"/>
</dbReference>
<dbReference type="AlphaFoldDB" id="A0A5C5ZTT2"/>
<protein>
    <recommendedName>
        <fullName evidence="2">Glycoamylase-like domain-containing protein</fullName>
    </recommendedName>
</protein>
<feature type="signal peptide" evidence="1">
    <location>
        <begin position="1"/>
        <end position="28"/>
    </location>
</feature>
<comment type="caution">
    <text evidence="3">The sequence shown here is derived from an EMBL/GenBank/DDBJ whole genome shotgun (WGS) entry which is preliminary data.</text>
</comment>
<feature type="chain" id="PRO_5023102432" description="Glycoamylase-like domain-containing protein" evidence="1">
    <location>
        <begin position="29"/>
        <end position="483"/>
    </location>
</feature>
<evidence type="ECO:0000313" key="4">
    <source>
        <dbReference type="Proteomes" id="UP000315440"/>
    </source>
</evidence>